<protein>
    <recommendedName>
        <fullName evidence="2">Dihydroorotate dehydrogenase catalytic domain-containing protein</fullName>
    </recommendedName>
</protein>
<gene>
    <name evidence="3" type="ORF">S06H3_63063</name>
</gene>
<dbReference type="Gene3D" id="3.20.20.70">
    <property type="entry name" value="Aldolase class I"/>
    <property type="match status" value="1"/>
</dbReference>
<feature type="domain" description="Dihydroorotate dehydrogenase catalytic" evidence="2">
    <location>
        <begin position="2"/>
        <end position="41"/>
    </location>
</feature>
<organism evidence="3">
    <name type="scientific">marine sediment metagenome</name>
    <dbReference type="NCBI Taxonomy" id="412755"/>
    <lineage>
        <taxon>unclassified sequences</taxon>
        <taxon>metagenomes</taxon>
        <taxon>ecological metagenomes</taxon>
    </lineage>
</organism>
<proteinExistence type="predicted"/>
<dbReference type="GO" id="GO:0016627">
    <property type="term" value="F:oxidoreductase activity, acting on the CH-CH group of donors"/>
    <property type="evidence" value="ECO:0007669"/>
    <property type="project" value="InterPro"/>
</dbReference>
<dbReference type="AlphaFoldDB" id="X1QFP1"/>
<dbReference type="InterPro" id="IPR013785">
    <property type="entry name" value="Aldolase_TIM"/>
</dbReference>
<evidence type="ECO:0000256" key="1">
    <source>
        <dbReference type="ARBA" id="ARBA00023002"/>
    </source>
</evidence>
<dbReference type="GO" id="GO:0005737">
    <property type="term" value="C:cytoplasm"/>
    <property type="evidence" value="ECO:0007669"/>
    <property type="project" value="InterPro"/>
</dbReference>
<accession>X1QFP1</accession>
<dbReference type="EMBL" id="BARV01041745">
    <property type="protein sequence ID" value="GAI53631.1"/>
    <property type="molecule type" value="Genomic_DNA"/>
</dbReference>
<evidence type="ECO:0000259" key="2">
    <source>
        <dbReference type="Pfam" id="PF01180"/>
    </source>
</evidence>
<dbReference type="Pfam" id="PF01180">
    <property type="entry name" value="DHO_dh"/>
    <property type="match status" value="1"/>
</dbReference>
<keyword evidence="1" id="KW-0560">Oxidoreductase</keyword>
<sequence length="61" mass="6548">TTASDALEFIMAGASAIQVGTASFTNPRAPLDVLEGIEEFMKKEGIKDINELIGLARRPSR</sequence>
<dbReference type="InterPro" id="IPR005720">
    <property type="entry name" value="Dihydroorotate_DH_cat"/>
</dbReference>
<dbReference type="SUPFAM" id="SSF51395">
    <property type="entry name" value="FMN-linked oxidoreductases"/>
    <property type="match status" value="1"/>
</dbReference>
<comment type="caution">
    <text evidence="3">The sequence shown here is derived from an EMBL/GenBank/DDBJ whole genome shotgun (WGS) entry which is preliminary data.</text>
</comment>
<name>X1QFP1_9ZZZZ</name>
<feature type="non-terminal residue" evidence="3">
    <location>
        <position position="1"/>
    </location>
</feature>
<reference evidence="3" key="1">
    <citation type="journal article" date="2014" name="Front. Microbiol.">
        <title>High frequency of phylogenetically diverse reductive dehalogenase-homologous genes in deep subseafloor sedimentary metagenomes.</title>
        <authorList>
            <person name="Kawai M."/>
            <person name="Futagami T."/>
            <person name="Toyoda A."/>
            <person name="Takaki Y."/>
            <person name="Nishi S."/>
            <person name="Hori S."/>
            <person name="Arai W."/>
            <person name="Tsubouchi T."/>
            <person name="Morono Y."/>
            <person name="Uchiyama I."/>
            <person name="Ito T."/>
            <person name="Fujiyama A."/>
            <person name="Inagaki F."/>
            <person name="Takami H."/>
        </authorList>
    </citation>
    <scope>NUCLEOTIDE SEQUENCE</scope>
    <source>
        <strain evidence="3">Expedition CK06-06</strain>
    </source>
</reference>
<evidence type="ECO:0000313" key="3">
    <source>
        <dbReference type="EMBL" id="GAI53631.1"/>
    </source>
</evidence>